<sequence>MNVFFNGDIHDGGGVVRAALRVRCAADEGSFYPKDAVTFEIGKVYHLIAEDRALAIRVTQLLHESSRRRTEVRFVTLGSADQHPPDPRPPAADGSADPSLLSPGGSDTDVKPAQPSEPAPKPCA</sequence>
<keyword evidence="3" id="KW-1185">Reference proteome</keyword>
<dbReference type="KEGG" id="ftj:FTUN_7847"/>
<dbReference type="RefSeq" id="WP_171475025.1">
    <property type="nucleotide sequence ID" value="NZ_CP053452.2"/>
</dbReference>
<feature type="region of interest" description="Disordered" evidence="1">
    <location>
        <begin position="73"/>
        <end position="124"/>
    </location>
</feature>
<gene>
    <name evidence="2" type="ORF">FTUN_7847</name>
</gene>
<evidence type="ECO:0000313" key="2">
    <source>
        <dbReference type="EMBL" id="QJX00223.1"/>
    </source>
</evidence>
<name>A0A6M5Z4S7_9BACT</name>
<feature type="compositionally biased region" description="Pro residues" evidence="1">
    <location>
        <begin position="115"/>
        <end position="124"/>
    </location>
</feature>
<dbReference type="Proteomes" id="UP000503447">
    <property type="component" value="Chromosome"/>
</dbReference>
<organism evidence="2 3">
    <name type="scientific">Frigoriglobus tundricola</name>
    <dbReference type="NCBI Taxonomy" id="2774151"/>
    <lineage>
        <taxon>Bacteria</taxon>
        <taxon>Pseudomonadati</taxon>
        <taxon>Planctomycetota</taxon>
        <taxon>Planctomycetia</taxon>
        <taxon>Gemmatales</taxon>
        <taxon>Gemmataceae</taxon>
        <taxon>Frigoriglobus</taxon>
    </lineage>
</organism>
<dbReference type="AlphaFoldDB" id="A0A6M5Z4S7"/>
<reference evidence="3" key="1">
    <citation type="submission" date="2020-05" db="EMBL/GenBank/DDBJ databases">
        <title>Frigoriglobus tundricola gen. nov., sp. nov., a psychrotolerant cellulolytic planctomycete of the family Gemmataceae with two divergent copies of 16S rRNA gene.</title>
        <authorList>
            <person name="Kulichevskaya I.S."/>
            <person name="Ivanova A.A."/>
            <person name="Naumoff D.G."/>
            <person name="Beletsky A.V."/>
            <person name="Rijpstra W.I.C."/>
            <person name="Sinninghe Damste J.S."/>
            <person name="Mardanov A.V."/>
            <person name="Ravin N.V."/>
            <person name="Dedysh S.N."/>
        </authorList>
    </citation>
    <scope>NUCLEOTIDE SEQUENCE [LARGE SCALE GENOMIC DNA]</scope>
    <source>
        <strain evidence="3">PL17</strain>
    </source>
</reference>
<protein>
    <submittedName>
        <fullName evidence="2">Uncharacterized protein</fullName>
    </submittedName>
</protein>
<accession>A0A6M5Z4S7</accession>
<proteinExistence type="predicted"/>
<evidence type="ECO:0000313" key="3">
    <source>
        <dbReference type="Proteomes" id="UP000503447"/>
    </source>
</evidence>
<evidence type="ECO:0000256" key="1">
    <source>
        <dbReference type="SAM" id="MobiDB-lite"/>
    </source>
</evidence>
<dbReference type="EMBL" id="CP053452">
    <property type="protein sequence ID" value="QJX00223.1"/>
    <property type="molecule type" value="Genomic_DNA"/>
</dbReference>